<name>A0A5B7DTB7_PORTR</name>
<evidence type="ECO:0000313" key="1">
    <source>
        <dbReference type="EMBL" id="MPC24882.1"/>
    </source>
</evidence>
<gene>
    <name evidence="1" type="ORF">E2C01_017975</name>
</gene>
<organism evidence="1 2">
    <name type="scientific">Portunus trituberculatus</name>
    <name type="common">Swimming crab</name>
    <name type="synonym">Neptunus trituberculatus</name>
    <dbReference type="NCBI Taxonomy" id="210409"/>
    <lineage>
        <taxon>Eukaryota</taxon>
        <taxon>Metazoa</taxon>
        <taxon>Ecdysozoa</taxon>
        <taxon>Arthropoda</taxon>
        <taxon>Crustacea</taxon>
        <taxon>Multicrustacea</taxon>
        <taxon>Malacostraca</taxon>
        <taxon>Eumalacostraca</taxon>
        <taxon>Eucarida</taxon>
        <taxon>Decapoda</taxon>
        <taxon>Pleocyemata</taxon>
        <taxon>Brachyura</taxon>
        <taxon>Eubrachyura</taxon>
        <taxon>Portunoidea</taxon>
        <taxon>Portunidae</taxon>
        <taxon>Portuninae</taxon>
        <taxon>Portunus</taxon>
    </lineage>
</organism>
<accession>A0A5B7DTB7</accession>
<comment type="caution">
    <text evidence="1">The sequence shown here is derived from an EMBL/GenBank/DDBJ whole genome shotgun (WGS) entry which is preliminary data.</text>
</comment>
<proteinExistence type="predicted"/>
<evidence type="ECO:0000313" key="2">
    <source>
        <dbReference type="Proteomes" id="UP000324222"/>
    </source>
</evidence>
<sequence length="137" mass="15668">MEMSRTSVSDNGPNSSTKNLSQWKRLVWPAGELPHPRVDILDSRVVTQRSSRDLTRLTSRCNFPSCYLNDTKTFRGASYDLAAVISSTMTVDHVLTYESLIRPWLDPRPRETYHILDGSSSRTRAAEYWETRETLGT</sequence>
<keyword evidence="2" id="KW-1185">Reference proteome</keyword>
<dbReference type="EMBL" id="VSRR010001386">
    <property type="protein sequence ID" value="MPC24882.1"/>
    <property type="molecule type" value="Genomic_DNA"/>
</dbReference>
<protein>
    <submittedName>
        <fullName evidence="1">Uncharacterized protein</fullName>
    </submittedName>
</protein>
<reference evidence="1 2" key="1">
    <citation type="submission" date="2019-05" db="EMBL/GenBank/DDBJ databases">
        <title>Another draft genome of Portunus trituberculatus and its Hox gene families provides insights of decapod evolution.</title>
        <authorList>
            <person name="Jeong J.-H."/>
            <person name="Song I."/>
            <person name="Kim S."/>
            <person name="Choi T."/>
            <person name="Kim D."/>
            <person name="Ryu S."/>
            <person name="Kim W."/>
        </authorList>
    </citation>
    <scope>NUCLEOTIDE SEQUENCE [LARGE SCALE GENOMIC DNA]</scope>
    <source>
        <tissue evidence="1">Muscle</tissue>
    </source>
</reference>
<dbReference type="Proteomes" id="UP000324222">
    <property type="component" value="Unassembled WGS sequence"/>
</dbReference>
<dbReference type="AlphaFoldDB" id="A0A5B7DTB7"/>